<evidence type="ECO:0000313" key="4">
    <source>
        <dbReference type="Proteomes" id="UP000053593"/>
    </source>
</evidence>
<reference evidence="3 4" key="1">
    <citation type="submission" date="2014-04" db="EMBL/GenBank/DDBJ databases">
        <title>Evolutionary Origins and Diversification of the Mycorrhizal Mutualists.</title>
        <authorList>
            <consortium name="DOE Joint Genome Institute"/>
            <consortium name="Mycorrhizal Genomics Consortium"/>
            <person name="Kohler A."/>
            <person name="Kuo A."/>
            <person name="Nagy L.G."/>
            <person name="Floudas D."/>
            <person name="Copeland A."/>
            <person name="Barry K.W."/>
            <person name="Cichocki N."/>
            <person name="Veneault-Fourrey C."/>
            <person name="LaButti K."/>
            <person name="Lindquist E.A."/>
            <person name="Lipzen A."/>
            <person name="Lundell T."/>
            <person name="Morin E."/>
            <person name="Murat C."/>
            <person name="Riley R."/>
            <person name="Ohm R."/>
            <person name="Sun H."/>
            <person name="Tunlid A."/>
            <person name="Henrissat B."/>
            <person name="Grigoriev I.V."/>
            <person name="Hibbett D.S."/>
            <person name="Martin F."/>
        </authorList>
    </citation>
    <scope>NUCLEOTIDE SEQUENCE [LARGE SCALE GENOMIC DNA]</scope>
    <source>
        <strain evidence="3 4">FD-317 M1</strain>
    </source>
</reference>
<dbReference type="OrthoDB" id="3226582at2759"/>
<keyword evidence="4" id="KW-1185">Reference proteome</keyword>
<feature type="transmembrane region" description="Helical" evidence="2">
    <location>
        <begin position="161"/>
        <end position="188"/>
    </location>
</feature>
<feature type="transmembrane region" description="Helical" evidence="2">
    <location>
        <begin position="243"/>
        <end position="263"/>
    </location>
</feature>
<feature type="transmembrane region" description="Helical" evidence="2">
    <location>
        <begin position="80"/>
        <end position="101"/>
    </location>
</feature>
<dbReference type="EMBL" id="KN834793">
    <property type="protein sequence ID" value="KIK57086.1"/>
    <property type="molecule type" value="Genomic_DNA"/>
</dbReference>
<feature type="compositionally biased region" description="Polar residues" evidence="1">
    <location>
        <begin position="295"/>
        <end position="304"/>
    </location>
</feature>
<keyword evidence="2" id="KW-0472">Membrane</keyword>
<evidence type="ECO:0000313" key="3">
    <source>
        <dbReference type="EMBL" id="KIK57086.1"/>
    </source>
</evidence>
<evidence type="ECO:0000256" key="1">
    <source>
        <dbReference type="SAM" id="MobiDB-lite"/>
    </source>
</evidence>
<gene>
    <name evidence="3" type="ORF">GYMLUDRAFT_773080</name>
</gene>
<dbReference type="HOGENOM" id="CLU_044614_2_2_1"/>
<sequence>MIIFGLYIYLQIQHQGRQHYYQVSIFLLFLLSTATIAIAISDFIAFSIFIMLPTGIFNNFSGDLPLNFAQQESYLNHLDINFQIALAGIYAGANIIADTLLLYRCFTLWAPRLWVKVGLGILSAINAGMAILSVTLQNMFINDYKSISISATITFGVARILFSYVFLGVNLLTNLVLTGLIAGRLWWISRRTQKYLGLDSSNSNRMNKYVAMVLESGLLYPLALTASIAAVKTERYDFGMPNAPILTLFVGIAATMIMVRADLGISIEAMASSTNSNNDCRNLSDTEVHPVSHLHPSQVSGTSQPLPLFQLQERPKHQESLTPFTYFRSNPVPQKYTGNWDIPPPHERGSNPCRRHGIENKI</sequence>
<evidence type="ECO:0000256" key="2">
    <source>
        <dbReference type="SAM" id="Phobius"/>
    </source>
</evidence>
<dbReference type="AlphaFoldDB" id="A0A0D0BPU0"/>
<feature type="region of interest" description="Disordered" evidence="1">
    <location>
        <begin position="335"/>
        <end position="362"/>
    </location>
</feature>
<keyword evidence="2" id="KW-1133">Transmembrane helix</keyword>
<feature type="region of interest" description="Disordered" evidence="1">
    <location>
        <begin position="276"/>
        <end position="304"/>
    </location>
</feature>
<proteinExistence type="predicted"/>
<dbReference type="Proteomes" id="UP000053593">
    <property type="component" value="Unassembled WGS sequence"/>
</dbReference>
<protein>
    <submittedName>
        <fullName evidence="3">Uncharacterized protein</fullName>
    </submittedName>
</protein>
<accession>A0A0D0BPU0</accession>
<organism evidence="3 4">
    <name type="scientific">Collybiopsis luxurians FD-317 M1</name>
    <dbReference type="NCBI Taxonomy" id="944289"/>
    <lineage>
        <taxon>Eukaryota</taxon>
        <taxon>Fungi</taxon>
        <taxon>Dikarya</taxon>
        <taxon>Basidiomycota</taxon>
        <taxon>Agaricomycotina</taxon>
        <taxon>Agaricomycetes</taxon>
        <taxon>Agaricomycetidae</taxon>
        <taxon>Agaricales</taxon>
        <taxon>Marasmiineae</taxon>
        <taxon>Omphalotaceae</taxon>
        <taxon>Collybiopsis</taxon>
        <taxon>Collybiopsis luxurians</taxon>
    </lineage>
</organism>
<name>A0A0D0BPU0_9AGAR</name>
<feature type="transmembrane region" description="Helical" evidence="2">
    <location>
        <begin position="209"/>
        <end position="231"/>
    </location>
</feature>
<feature type="transmembrane region" description="Helical" evidence="2">
    <location>
        <begin position="25"/>
        <end position="52"/>
    </location>
</feature>
<feature type="transmembrane region" description="Helical" evidence="2">
    <location>
        <begin position="113"/>
        <end position="141"/>
    </location>
</feature>
<keyword evidence="2" id="KW-0812">Transmembrane</keyword>